<evidence type="ECO:0000256" key="10">
    <source>
        <dbReference type="ARBA" id="ARBA00047389"/>
    </source>
</evidence>
<evidence type="ECO:0000256" key="3">
    <source>
        <dbReference type="ARBA" id="ARBA00013633"/>
    </source>
</evidence>
<evidence type="ECO:0000313" key="15">
    <source>
        <dbReference type="Proteomes" id="UP000053675"/>
    </source>
</evidence>
<dbReference type="PANTHER" id="PTHR43727:SF1">
    <property type="entry name" value="CARBOXYNORSPERMIDINE_CARBOXYSPERMIDINE DECARBOXYLASE"/>
    <property type="match status" value="1"/>
</dbReference>
<feature type="binding site" evidence="12">
    <location>
        <position position="269"/>
    </location>
    <ligand>
        <name>substrate</name>
    </ligand>
</feature>
<dbReference type="InterPro" id="IPR022643">
    <property type="entry name" value="De-COase2_C"/>
</dbReference>
<organism evidence="14 15">
    <name type="scientific">Nitratireductor basaltis</name>
    <dbReference type="NCBI Taxonomy" id="472175"/>
    <lineage>
        <taxon>Bacteria</taxon>
        <taxon>Pseudomonadati</taxon>
        <taxon>Pseudomonadota</taxon>
        <taxon>Alphaproteobacteria</taxon>
        <taxon>Hyphomicrobiales</taxon>
        <taxon>Phyllobacteriaceae</taxon>
        <taxon>Nitratireductor</taxon>
    </lineage>
</organism>
<comment type="similarity">
    <text evidence="8 11">Belongs to the Orn/Lys/Arg decarboxylase class-II family. NspC subfamily.</text>
</comment>
<evidence type="ECO:0000256" key="6">
    <source>
        <dbReference type="ARBA" id="ARBA00023066"/>
    </source>
</evidence>
<dbReference type="GO" id="GO:0005737">
    <property type="term" value="C:cytoplasm"/>
    <property type="evidence" value="ECO:0007669"/>
    <property type="project" value="UniProtKB-SubCell"/>
</dbReference>
<comment type="function">
    <text evidence="11">Catalyzes the decarboxylation of carboxynorspermidine and carboxyspermidine.</text>
</comment>
<evidence type="ECO:0000256" key="8">
    <source>
        <dbReference type="ARBA" id="ARBA00025802"/>
    </source>
</evidence>
<sequence length="365" mass="41144">MLRTPYYLIDRAKLARNLEIIDRVRKESGAKALLALKCFATWSVFDQMREHMDGTTSSSLYEVHLGHEKFGGETHAYSVAYGDDEIDEVVSYADKIIFNSISQLERYSDAAKDIVRGLRLNPQISSSSFDLADPARPFSRLGEWDVARIEKVMDRISGFMIHNNCENADFDLFDNMLSQIEERFGTLLERVEWVSLGGGIHFTGENYPVDRFCARLKAFSEKFGVQVYLEPGEAAITNSTTLEVTVLDTLNNGKDLAIVDSSIEAHMLDLLIYREKAKIAPDEGEHLVTICGKSCLAGDIFGEFRFPEPVKVGDRISIQDAAGYTMVKKNWFNGVRMPAIAIREPDGKVRTVREFGYEDYRASLS</sequence>
<dbReference type="GO" id="GO:0009089">
    <property type="term" value="P:lysine biosynthetic process via diaminopimelate"/>
    <property type="evidence" value="ECO:0007669"/>
    <property type="project" value="TreeGrafter"/>
</dbReference>
<comment type="cofactor">
    <cofactor evidence="1 11">
        <name>pyridoxal 5'-phosphate</name>
        <dbReference type="ChEBI" id="CHEBI:597326"/>
    </cofactor>
</comment>
<dbReference type="InterPro" id="IPR009006">
    <property type="entry name" value="Ala_racemase/Decarboxylase_C"/>
</dbReference>
<dbReference type="GO" id="GO:0008836">
    <property type="term" value="F:diaminopimelate decarboxylase activity"/>
    <property type="evidence" value="ECO:0007669"/>
    <property type="project" value="TreeGrafter"/>
</dbReference>
<gene>
    <name evidence="14" type="ORF">EL18_03359</name>
</gene>
<dbReference type="AlphaFoldDB" id="A0A084U5B3"/>
<dbReference type="PIRSF" id="PIRSF038941">
    <property type="entry name" value="NspC"/>
    <property type="match status" value="1"/>
</dbReference>
<evidence type="ECO:0000313" key="14">
    <source>
        <dbReference type="EMBL" id="KFB08149.1"/>
    </source>
</evidence>
<keyword evidence="15" id="KW-1185">Reference proteome</keyword>
<feature type="binding site" evidence="12">
    <location>
        <position position="233"/>
    </location>
    <ligand>
        <name>substrate</name>
    </ligand>
</feature>
<dbReference type="OrthoDB" id="9804410at2"/>
<evidence type="ECO:0000256" key="7">
    <source>
        <dbReference type="ARBA" id="ARBA00023239"/>
    </source>
</evidence>
<dbReference type="GO" id="GO:0008295">
    <property type="term" value="P:spermidine biosynthetic process"/>
    <property type="evidence" value="ECO:0007669"/>
    <property type="project" value="UniProtKB-KW"/>
</dbReference>
<dbReference type="eggNOG" id="COG0019">
    <property type="taxonomic scope" value="Bacteria"/>
</dbReference>
<evidence type="ECO:0000256" key="12">
    <source>
        <dbReference type="PIRSR" id="PIRSR038941-1"/>
    </source>
</evidence>
<comment type="subcellular location">
    <subcellularLocation>
        <location evidence="11">Cytoplasm</location>
    </subcellularLocation>
</comment>
<keyword evidence="7 11" id="KW-0456">Lyase</keyword>
<accession>A0A084U5B3</accession>
<dbReference type="SUPFAM" id="SSF51419">
    <property type="entry name" value="PLP-binding barrel"/>
    <property type="match status" value="1"/>
</dbReference>
<dbReference type="Proteomes" id="UP000053675">
    <property type="component" value="Unassembled WGS sequence"/>
</dbReference>
<comment type="catalytic activity">
    <reaction evidence="9 11">
        <text>carboxyspermidine + H(+) = spermidine + CO2</text>
        <dbReference type="Rhea" id="RHEA:34095"/>
        <dbReference type="ChEBI" id="CHEBI:15378"/>
        <dbReference type="ChEBI" id="CHEBI:16526"/>
        <dbReference type="ChEBI" id="CHEBI:57834"/>
        <dbReference type="ChEBI" id="CHEBI:65072"/>
        <dbReference type="EC" id="4.1.1.96"/>
    </reaction>
</comment>
<proteinExistence type="inferred from homology"/>
<dbReference type="EMBL" id="JMQM01000003">
    <property type="protein sequence ID" value="KFB08149.1"/>
    <property type="molecule type" value="Genomic_DNA"/>
</dbReference>
<dbReference type="RefSeq" id="WP_036486797.1">
    <property type="nucleotide sequence ID" value="NZ_JMQM01000003.1"/>
</dbReference>
<evidence type="ECO:0000256" key="4">
    <source>
        <dbReference type="ARBA" id="ARBA00022793"/>
    </source>
</evidence>
<keyword evidence="11" id="KW-0620">Polyamine biosynthesis</keyword>
<keyword evidence="5 11" id="KW-0663">Pyridoxal phosphate</keyword>
<dbReference type="NCBIfam" id="TIGR01047">
    <property type="entry name" value="nspC"/>
    <property type="match status" value="1"/>
</dbReference>
<evidence type="ECO:0000256" key="1">
    <source>
        <dbReference type="ARBA" id="ARBA00001933"/>
    </source>
</evidence>
<dbReference type="Pfam" id="PF00278">
    <property type="entry name" value="Orn_DAP_Arg_deC"/>
    <property type="match status" value="1"/>
</dbReference>
<dbReference type="SUPFAM" id="SSF50621">
    <property type="entry name" value="Alanine racemase C-terminal domain-like"/>
    <property type="match status" value="1"/>
</dbReference>
<feature type="domain" description="Orn/DAP/Arg decarboxylase 2 C-terminal" evidence="13">
    <location>
        <begin position="152"/>
        <end position="321"/>
    </location>
</feature>
<keyword evidence="4 11" id="KW-0210">Decarboxylase</keyword>
<reference evidence="14 15" key="1">
    <citation type="submission" date="2014-05" db="EMBL/GenBank/DDBJ databases">
        <title>Draft Genome Sequence of Nitratireductor basaltis Strain UMTGB225, A Marine Bacterium Isolated from Green Barrel Tunicate.</title>
        <authorList>
            <person name="Gan H.Y."/>
        </authorList>
    </citation>
    <scope>NUCLEOTIDE SEQUENCE [LARGE SCALE GENOMIC DNA]</scope>
    <source>
        <strain evidence="14 15">UMTGB225</strain>
    </source>
</reference>
<evidence type="ECO:0000256" key="5">
    <source>
        <dbReference type="ARBA" id="ARBA00022898"/>
    </source>
</evidence>
<dbReference type="PATRIC" id="fig|472175.3.peg.3356"/>
<evidence type="ECO:0000256" key="2">
    <source>
        <dbReference type="ARBA" id="ARBA00012259"/>
    </source>
</evidence>
<dbReference type="InterPro" id="IPR005730">
    <property type="entry name" value="Nsp_de-COase"/>
</dbReference>
<comment type="catalytic activity">
    <reaction evidence="10 11">
        <text>carboxynorspermidine + H(+) = norspermidine + CO2</text>
        <dbReference type="Rhea" id="RHEA:34099"/>
        <dbReference type="ChEBI" id="CHEBI:15378"/>
        <dbReference type="ChEBI" id="CHEBI:16526"/>
        <dbReference type="ChEBI" id="CHEBI:57920"/>
        <dbReference type="ChEBI" id="CHEBI:65070"/>
        <dbReference type="EC" id="4.1.1.96"/>
    </reaction>
</comment>
<dbReference type="STRING" id="472175.EL18_03359"/>
<dbReference type="GO" id="GO:0045312">
    <property type="term" value="P:nor-spermidine biosynthetic process"/>
    <property type="evidence" value="ECO:0007669"/>
    <property type="project" value="InterPro"/>
</dbReference>
<comment type="subunit">
    <text evidence="11">Homodimer.</text>
</comment>
<dbReference type="Gene3D" id="2.40.37.10">
    <property type="entry name" value="Lyase, Ornithine Decarboxylase, Chain A, domain 1"/>
    <property type="match status" value="1"/>
</dbReference>
<dbReference type="CDD" id="cd06829">
    <property type="entry name" value="PLPDE_III_CANSDC"/>
    <property type="match status" value="1"/>
</dbReference>
<keyword evidence="11" id="KW-0963">Cytoplasm</keyword>
<evidence type="ECO:0000256" key="9">
    <source>
        <dbReference type="ARBA" id="ARBA00047351"/>
    </source>
</evidence>
<dbReference type="EC" id="4.1.1.96" evidence="2 11"/>
<name>A0A084U5B3_9HYPH</name>
<dbReference type="Gene3D" id="3.20.20.10">
    <property type="entry name" value="Alanine racemase"/>
    <property type="match status" value="1"/>
</dbReference>
<keyword evidence="6 11" id="KW-0745">Spermidine biosynthesis</keyword>
<comment type="caution">
    <text evidence="14">The sequence shown here is derived from an EMBL/GenBank/DDBJ whole genome shotgun (WGS) entry which is preliminary data.</text>
</comment>
<dbReference type="InterPro" id="IPR029066">
    <property type="entry name" value="PLP-binding_barrel"/>
</dbReference>
<dbReference type="PANTHER" id="PTHR43727">
    <property type="entry name" value="DIAMINOPIMELATE DECARBOXYLASE"/>
    <property type="match status" value="1"/>
</dbReference>
<protein>
    <recommendedName>
        <fullName evidence="3 11">Carboxynorspermidine/carboxyspermidine decarboxylase</fullName>
        <shortName evidence="11">CANS DC/CAS DC</shortName>
        <shortName evidence="11">CANSDC/CASDC</shortName>
        <ecNumber evidence="2 11">4.1.1.96</ecNumber>
    </recommendedName>
</protein>
<evidence type="ECO:0000259" key="13">
    <source>
        <dbReference type="Pfam" id="PF00278"/>
    </source>
</evidence>
<evidence type="ECO:0000256" key="11">
    <source>
        <dbReference type="PIRNR" id="PIRNR038941"/>
    </source>
</evidence>